<dbReference type="InterPro" id="IPR003105">
    <property type="entry name" value="SRA_YDG"/>
</dbReference>
<dbReference type="Gene3D" id="2.170.270.10">
    <property type="entry name" value="SET domain"/>
    <property type="match status" value="1"/>
</dbReference>
<dbReference type="EMBL" id="RWGY01000029">
    <property type="protein sequence ID" value="TVU19210.1"/>
    <property type="molecule type" value="Genomic_DNA"/>
</dbReference>
<dbReference type="Proteomes" id="UP000324897">
    <property type="component" value="Chromosome 7"/>
</dbReference>
<feature type="domain" description="Post-SET" evidence="12">
    <location>
        <begin position="695"/>
        <end position="711"/>
    </location>
</feature>
<dbReference type="Gene3D" id="2.30.280.10">
    <property type="entry name" value="SRA-YDG"/>
    <property type="match status" value="1"/>
</dbReference>
<organism evidence="14 15">
    <name type="scientific">Eragrostis curvula</name>
    <name type="common">weeping love grass</name>
    <dbReference type="NCBI Taxonomy" id="38414"/>
    <lineage>
        <taxon>Eukaryota</taxon>
        <taxon>Viridiplantae</taxon>
        <taxon>Streptophyta</taxon>
        <taxon>Embryophyta</taxon>
        <taxon>Tracheophyta</taxon>
        <taxon>Spermatophyta</taxon>
        <taxon>Magnoliopsida</taxon>
        <taxon>Liliopsida</taxon>
        <taxon>Poales</taxon>
        <taxon>Poaceae</taxon>
        <taxon>PACMAD clade</taxon>
        <taxon>Chloridoideae</taxon>
        <taxon>Eragrostideae</taxon>
        <taxon>Eragrostidinae</taxon>
        <taxon>Eragrostis</taxon>
    </lineage>
</organism>
<dbReference type="PANTHER" id="PTHR45660">
    <property type="entry name" value="HISTONE-LYSINE N-METHYLTRANSFERASE SETMAR"/>
    <property type="match status" value="1"/>
</dbReference>
<evidence type="ECO:0000313" key="14">
    <source>
        <dbReference type="EMBL" id="TVU19210.1"/>
    </source>
</evidence>
<evidence type="ECO:0000256" key="4">
    <source>
        <dbReference type="ARBA" id="ARBA00022679"/>
    </source>
</evidence>
<keyword evidence="15" id="KW-1185">Reference proteome</keyword>
<dbReference type="InterPro" id="IPR003616">
    <property type="entry name" value="Post-SET_dom"/>
</dbReference>
<dbReference type="PROSITE" id="PS50868">
    <property type="entry name" value="POST_SET"/>
    <property type="match status" value="1"/>
</dbReference>
<evidence type="ECO:0000256" key="2">
    <source>
        <dbReference type="ARBA" id="ARBA00022454"/>
    </source>
</evidence>
<keyword evidence="7 8" id="KW-0539">Nucleus</keyword>
<dbReference type="GO" id="GO:0003690">
    <property type="term" value="F:double-stranded DNA binding"/>
    <property type="evidence" value="ECO:0007669"/>
    <property type="project" value="TreeGrafter"/>
</dbReference>
<feature type="region of interest" description="Disordered" evidence="9">
    <location>
        <begin position="111"/>
        <end position="157"/>
    </location>
</feature>
<dbReference type="AlphaFoldDB" id="A0A5J9U7T2"/>
<dbReference type="InterPro" id="IPR046341">
    <property type="entry name" value="SET_dom_sf"/>
</dbReference>
<dbReference type="InterPro" id="IPR015947">
    <property type="entry name" value="PUA-like_sf"/>
</dbReference>
<dbReference type="SMART" id="SM00317">
    <property type="entry name" value="SET"/>
    <property type="match status" value="1"/>
</dbReference>
<dbReference type="PROSITE" id="PS51015">
    <property type="entry name" value="YDG"/>
    <property type="match status" value="1"/>
</dbReference>
<dbReference type="SMART" id="SM00466">
    <property type="entry name" value="SRA"/>
    <property type="match status" value="1"/>
</dbReference>
<feature type="domain" description="SET" evidence="10">
    <location>
        <begin position="533"/>
        <end position="681"/>
    </location>
</feature>
<dbReference type="GO" id="GO:0005634">
    <property type="term" value="C:nucleus"/>
    <property type="evidence" value="ECO:0007669"/>
    <property type="project" value="UniProtKB-SubCell"/>
</dbReference>
<dbReference type="OrthoDB" id="5792673at2759"/>
<dbReference type="InterPro" id="IPR025794">
    <property type="entry name" value="H3-K9-MeTrfase_plant"/>
</dbReference>
<accession>A0A5J9U7T2</accession>
<dbReference type="PROSITE" id="PS50867">
    <property type="entry name" value="PRE_SET"/>
    <property type="match status" value="1"/>
</dbReference>
<dbReference type="GO" id="GO:0005694">
    <property type="term" value="C:chromosome"/>
    <property type="evidence" value="ECO:0007669"/>
    <property type="project" value="UniProtKB-SubCell"/>
</dbReference>
<evidence type="ECO:0000256" key="3">
    <source>
        <dbReference type="ARBA" id="ARBA00022603"/>
    </source>
</evidence>
<evidence type="ECO:0000313" key="15">
    <source>
        <dbReference type="Proteomes" id="UP000324897"/>
    </source>
</evidence>
<dbReference type="SUPFAM" id="SSF82199">
    <property type="entry name" value="SET domain"/>
    <property type="match status" value="1"/>
</dbReference>
<keyword evidence="4" id="KW-0808">Transferase</keyword>
<name>A0A5J9U7T2_9POAL</name>
<keyword evidence="2" id="KW-0158">Chromosome</keyword>
<evidence type="ECO:0000256" key="7">
    <source>
        <dbReference type="ARBA" id="ARBA00023242"/>
    </source>
</evidence>
<evidence type="ECO:0008006" key="16">
    <source>
        <dbReference type="Google" id="ProtNLM"/>
    </source>
</evidence>
<dbReference type="InterPro" id="IPR007728">
    <property type="entry name" value="Pre-SET_dom"/>
</dbReference>
<dbReference type="Pfam" id="PF05033">
    <property type="entry name" value="Pre-SET"/>
    <property type="match status" value="1"/>
</dbReference>
<dbReference type="InterPro" id="IPR036987">
    <property type="entry name" value="SRA-YDG_sf"/>
</dbReference>
<comment type="caution">
    <text evidence="14">The sequence shown here is derived from an EMBL/GenBank/DDBJ whole genome shotgun (WGS) entry which is preliminary data.</text>
</comment>
<dbReference type="InterPro" id="IPR001214">
    <property type="entry name" value="SET_dom"/>
</dbReference>
<feature type="non-terminal residue" evidence="14">
    <location>
        <position position="1"/>
    </location>
</feature>
<evidence type="ECO:0000259" key="10">
    <source>
        <dbReference type="PROSITE" id="PS50280"/>
    </source>
</evidence>
<dbReference type="PROSITE" id="PS51575">
    <property type="entry name" value="SAM_MT43_SUVAR39_2"/>
    <property type="match status" value="1"/>
</dbReference>
<reference evidence="14 15" key="1">
    <citation type="journal article" date="2019" name="Sci. Rep.">
        <title>A high-quality genome of Eragrostis curvula grass provides insights into Poaceae evolution and supports new strategies to enhance forage quality.</title>
        <authorList>
            <person name="Carballo J."/>
            <person name="Santos B.A.C.M."/>
            <person name="Zappacosta D."/>
            <person name="Garbus I."/>
            <person name="Selva J.P."/>
            <person name="Gallo C.A."/>
            <person name="Diaz A."/>
            <person name="Albertini E."/>
            <person name="Caccamo M."/>
            <person name="Echenique V."/>
        </authorList>
    </citation>
    <scope>NUCLEOTIDE SEQUENCE [LARGE SCALE GENOMIC DNA]</scope>
    <source>
        <strain evidence="15">cv. Victoria</strain>
        <tissue evidence="14">Leaf</tissue>
    </source>
</reference>
<dbReference type="Pfam" id="PF02182">
    <property type="entry name" value="SAD_SRA"/>
    <property type="match status" value="1"/>
</dbReference>
<evidence type="ECO:0000256" key="9">
    <source>
        <dbReference type="SAM" id="MobiDB-lite"/>
    </source>
</evidence>
<dbReference type="PROSITE" id="PS50280">
    <property type="entry name" value="SET"/>
    <property type="match status" value="1"/>
</dbReference>
<comment type="subcellular location">
    <subcellularLocation>
        <location evidence="1">Chromosome</location>
    </subcellularLocation>
    <subcellularLocation>
        <location evidence="8">Nucleus</location>
    </subcellularLocation>
</comment>
<sequence>LLPRPVRLYPALCGLPLSPKPHAAAVRRRWVRDPSPSMKAAAASPCRPRSARYAVKGYPNYAEDDDRGAPPRRNGGGGRGKSPAAPRGRKRGRVTAVKEVFEVLAPILQGEEDEEGRKRRVSGAAATATAADMAFPSIGGGEEGGAPADGEGNELGEAGGGCKSWRLRAKETLRAFSTHYLHFVQEEQRRVDAVNRELNASKALKCQMQESGAVLYQEKRIGHLPGIDVGDQFCSRAEMVVLGIHSHWMCGIDYMGEKYRDKKGCEDLIFPVATCIVLSGIYEDDFDKADEIIYTGQGGNNWLGNHHQKTEQTMHRGNLALKNSKDNGNPIRVIRGHVAKSSYTGKVYTYDGLYKVVDYWPQKGVRGHLVFKYRLRRLEGQPPLTTSQVLFTRGDAPMPISELPGLVCEDISDGQENFPIPATNLVDNPPLPPSGFVYSKSLRIPKDIKIPVDSIGCNCTGDCSSSMNCLCAKRNGSDLPYVSTQRKGSRHNDSNHNSVGRLVEPKAVVFECGTSCSCHCSCVNRTSQQGLKYRLEVFKTESKGWGVRTWDTILPGALICEYTGVLRRTSEVEGLLENNYIFDIDCLQTIKGLDGREQRAGSELHVASLRSESDSEASVAPEYCIDAGSVGNIARFINHSCQPNLFVQCVLSSHSDIKLAKIMLFAADTIPPLQELSYDYGYRLDSVTGADGNVVKLACHCGAPDCRKRLY</sequence>
<dbReference type="SUPFAM" id="SSF88697">
    <property type="entry name" value="PUA domain-like"/>
    <property type="match status" value="1"/>
</dbReference>
<dbReference type="Pfam" id="PF00856">
    <property type="entry name" value="SET"/>
    <property type="match status" value="1"/>
</dbReference>
<protein>
    <recommendedName>
        <fullName evidence="16">Histone-lysine N-methyltransferase</fullName>
    </recommendedName>
</protein>
<evidence type="ECO:0000259" key="11">
    <source>
        <dbReference type="PROSITE" id="PS50867"/>
    </source>
</evidence>
<proteinExistence type="predicted"/>
<gene>
    <name evidence="14" type="ORF">EJB05_35348</name>
</gene>
<evidence type="ECO:0000256" key="5">
    <source>
        <dbReference type="ARBA" id="ARBA00022691"/>
    </source>
</evidence>
<evidence type="ECO:0000256" key="6">
    <source>
        <dbReference type="ARBA" id="ARBA00022853"/>
    </source>
</evidence>
<keyword evidence="6" id="KW-0156">Chromatin regulator</keyword>
<evidence type="ECO:0000256" key="1">
    <source>
        <dbReference type="ARBA" id="ARBA00004286"/>
    </source>
</evidence>
<evidence type="ECO:0000259" key="13">
    <source>
        <dbReference type="PROSITE" id="PS51015"/>
    </source>
</evidence>
<feature type="region of interest" description="Disordered" evidence="9">
    <location>
        <begin position="58"/>
        <end position="93"/>
    </location>
</feature>
<dbReference type="InterPro" id="IPR051357">
    <property type="entry name" value="H3K9_HMTase_SUVAR3-9"/>
</dbReference>
<feature type="domain" description="YDG" evidence="13">
    <location>
        <begin position="222"/>
        <end position="377"/>
    </location>
</feature>
<dbReference type="GO" id="GO:0032259">
    <property type="term" value="P:methylation"/>
    <property type="evidence" value="ECO:0007669"/>
    <property type="project" value="UniProtKB-KW"/>
</dbReference>
<evidence type="ECO:0000256" key="8">
    <source>
        <dbReference type="PROSITE-ProRule" id="PRU00358"/>
    </source>
</evidence>
<dbReference type="SMART" id="SM00508">
    <property type="entry name" value="PostSET"/>
    <property type="match status" value="1"/>
</dbReference>
<dbReference type="PANTHER" id="PTHR45660:SF94">
    <property type="entry name" value="HISTONE-LYSINE N-METHYLTRANSFERASE, H3 LYSINE-9 SPECIFIC SUVH4"/>
    <property type="match status" value="1"/>
</dbReference>
<evidence type="ECO:0000259" key="12">
    <source>
        <dbReference type="PROSITE" id="PS50868"/>
    </source>
</evidence>
<dbReference type="GO" id="GO:0042054">
    <property type="term" value="F:histone methyltransferase activity"/>
    <property type="evidence" value="ECO:0007669"/>
    <property type="project" value="InterPro"/>
</dbReference>
<dbReference type="GO" id="GO:0008270">
    <property type="term" value="F:zinc ion binding"/>
    <property type="evidence" value="ECO:0007669"/>
    <property type="project" value="InterPro"/>
</dbReference>
<dbReference type="SMART" id="SM00468">
    <property type="entry name" value="PreSET"/>
    <property type="match status" value="1"/>
</dbReference>
<keyword evidence="5" id="KW-0949">S-adenosyl-L-methionine</keyword>
<feature type="domain" description="Pre-SET" evidence="11">
    <location>
        <begin position="455"/>
        <end position="530"/>
    </location>
</feature>
<keyword evidence="3" id="KW-0489">Methyltransferase</keyword>